<accession>A0A934N5B7</accession>
<organism evidence="1 2">
    <name type="scientific">Candidatus Nephthysia bennettiae</name>
    <dbReference type="NCBI Taxonomy" id="3127016"/>
    <lineage>
        <taxon>Bacteria</taxon>
        <taxon>Bacillati</taxon>
        <taxon>Candidatus Dormiibacterota</taxon>
        <taxon>Candidatus Dormibacteria</taxon>
        <taxon>Candidatus Dormibacterales</taxon>
        <taxon>Candidatus Dormibacteraceae</taxon>
        <taxon>Candidatus Nephthysia</taxon>
    </lineage>
</organism>
<reference evidence="1" key="1">
    <citation type="submission" date="2020-10" db="EMBL/GenBank/DDBJ databases">
        <title>Ca. Dormibacterota MAGs.</title>
        <authorList>
            <person name="Montgomery K."/>
        </authorList>
    </citation>
    <scope>NUCLEOTIDE SEQUENCE [LARGE SCALE GENOMIC DNA]</scope>
    <source>
        <strain evidence="1">SC8812_S17_10</strain>
    </source>
</reference>
<dbReference type="AlphaFoldDB" id="A0A934N5B7"/>
<name>A0A934N5B7_9BACT</name>
<dbReference type="Proteomes" id="UP000612893">
    <property type="component" value="Unassembled WGS sequence"/>
</dbReference>
<sequence length="133" mass="14234">MPPPTWAWSGFRYQPGDAWHVPWALSHSGTALAYLFARQLVAGDARPDGSSNKVLWVTRDHPGGLRIEAHPAGDAEPVITIQGAITYANQMPSEVDLPTPGCWSFDLSWGQAFSNTDGLSLLVLPAGTVPATP</sequence>
<evidence type="ECO:0000313" key="1">
    <source>
        <dbReference type="EMBL" id="MBJ7601190.1"/>
    </source>
</evidence>
<proteinExistence type="predicted"/>
<comment type="caution">
    <text evidence="1">The sequence shown here is derived from an EMBL/GenBank/DDBJ whole genome shotgun (WGS) entry which is preliminary data.</text>
</comment>
<keyword evidence="2" id="KW-1185">Reference proteome</keyword>
<gene>
    <name evidence="1" type="ORF">JF922_24345</name>
</gene>
<protein>
    <submittedName>
        <fullName evidence="1">Uncharacterized protein</fullName>
    </submittedName>
</protein>
<dbReference type="EMBL" id="JAEKNR010000238">
    <property type="protein sequence ID" value="MBJ7601190.1"/>
    <property type="molecule type" value="Genomic_DNA"/>
</dbReference>
<evidence type="ECO:0000313" key="2">
    <source>
        <dbReference type="Proteomes" id="UP000612893"/>
    </source>
</evidence>